<protein>
    <recommendedName>
        <fullName evidence="3">Tetracyclin repressor-like C-terminal domain-containing protein</fullName>
    </recommendedName>
</protein>
<feature type="domain" description="Tetracyclin repressor-like C-terminal" evidence="3">
    <location>
        <begin position="2"/>
        <end position="101"/>
    </location>
</feature>
<dbReference type="Gene3D" id="1.10.357.10">
    <property type="entry name" value="Tetracycline Repressor, domain 2"/>
    <property type="match status" value="1"/>
</dbReference>
<dbReference type="InterPro" id="IPR011075">
    <property type="entry name" value="TetR_C"/>
</dbReference>
<dbReference type="SUPFAM" id="SSF48498">
    <property type="entry name" value="Tetracyclin repressor-like, C-terminal domain"/>
    <property type="match status" value="1"/>
</dbReference>
<organism evidence="4 5">
    <name type="scientific">Denitratisoma oestradiolicum</name>
    <dbReference type="NCBI Taxonomy" id="311182"/>
    <lineage>
        <taxon>Bacteria</taxon>
        <taxon>Pseudomonadati</taxon>
        <taxon>Pseudomonadota</taxon>
        <taxon>Betaproteobacteria</taxon>
        <taxon>Nitrosomonadales</taxon>
        <taxon>Sterolibacteriaceae</taxon>
        <taxon>Denitratisoma</taxon>
    </lineage>
</organism>
<evidence type="ECO:0000313" key="4">
    <source>
        <dbReference type="EMBL" id="CAB1368331.1"/>
    </source>
</evidence>
<gene>
    <name evidence="4" type="ORF">DENOEST_1166</name>
</gene>
<accession>A0A6S6XQX5</accession>
<evidence type="ECO:0000256" key="2">
    <source>
        <dbReference type="ARBA" id="ARBA00023163"/>
    </source>
</evidence>
<evidence type="ECO:0000313" key="5">
    <source>
        <dbReference type="Proteomes" id="UP000515733"/>
    </source>
</evidence>
<reference evidence="4 5" key="1">
    <citation type="submission" date="2020-03" db="EMBL/GenBank/DDBJ databases">
        <authorList>
            <consortium name="Genoscope - CEA"/>
            <person name="William W."/>
        </authorList>
    </citation>
    <scope>NUCLEOTIDE SEQUENCE [LARGE SCALE GENOMIC DNA]</scope>
    <source>
        <strain evidence="5">DSM 16959</strain>
    </source>
</reference>
<proteinExistence type="predicted"/>
<keyword evidence="1" id="KW-0805">Transcription regulation</keyword>
<dbReference type="InterPro" id="IPR036271">
    <property type="entry name" value="Tet_transcr_reg_TetR-rel_C_sf"/>
</dbReference>
<evidence type="ECO:0000259" key="3">
    <source>
        <dbReference type="Pfam" id="PF16859"/>
    </source>
</evidence>
<sequence>MGSLELDLEQLLESLVQVMEKSPLALVLAALGKEQICDKSLATKLDPIFNERRRPLIEVLRRATLRRELPDDIDIGFAADIVIGPIINRLFFTGISVSQEDRKKFIRGALYGIHALNKPSAPDTKIFV</sequence>
<dbReference type="AlphaFoldDB" id="A0A6S6XQX5"/>
<evidence type="ECO:0000256" key="1">
    <source>
        <dbReference type="ARBA" id="ARBA00023015"/>
    </source>
</evidence>
<dbReference type="EMBL" id="LR778301">
    <property type="protein sequence ID" value="CAB1368331.1"/>
    <property type="molecule type" value="Genomic_DNA"/>
</dbReference>
<keyword evidence="5" id="KW-1185">Reference proteome</keyword>
<dbReference type="Pfam" id="PF16859">
    <property type="entry name" value="TetR_C_11"/>
    <property type="match status" value="1"/>
</dbReference>
<dbReference type="KEGG" id="doe:DENOEST_1166"/>
<keyword evidence="2" id="KW-0804">Transcription</keyword>
<dbReference type="Proteomes" id="UP000515733">
    <property type="component" value="Chromosome"/>
</dbReference>
<name>A0A6S6XQX5_9PROT</name>